<feature type="domain" description="RNA polymerase sigma factor 70 region 4 type 2" evidence="6">
    <location>
        <begin position="115"/>
        <end position="166"/>
    </location>
</feature>
<dbReference type="OrthoDB" id="9785675at2"/>
<dbReference type="GO" id="GO:0006352">
    <property type="term" value="P:DNA-templated transcription initiation"/>
    <property type="evidence" value="ECO:0007669"/>
    <property type="project" value="InterPro"/>
</dbReference>
<keyword evidence="2" id="KW-0805">Transcription regulation</keyword>
<evidence type="ECO:0000313" key="8">
    <source>
        <dbReference type="Proteomes" id="UP000244240"/>
    </source>
</evidence>
<name>A0A2T6C958_9BACL</name>
<evidence type="ECO:0000259" key="6">
    <source>
        <dbReference type="Pfam" id="PF08281"/>
    </source>
</evidence>
<dbReference type="InterPro" id="IPR014284">
    <property type="entry name" value="RNA_pol_sigma-70_dom"/>
</dbReference>
<gene>
    <name evidence="7" type="ORF">C8P63_10148</name>
</gene>
<keyword evidence="3" id="KW-0731">Sigma factor</keyword>
<keyword evidence="8" id="KW-1185">Reference proteome</keyword>
<dbReference type="NCBIfam" id="TIGR02937">
    <property type="entry name" value="sigma70-ECF"/>
    <property type="match status" value="1"/>
</dbReference>
<evidence type="ECO:0000313" key="7">
    <source>
        <dbReference type="EMBL" id="PTX64831.1"/>
    </source>
</evidence>
<dbReference type="Proteomes" id="UP000244240">
    <property type="component" value="Unassembled WGS sequence"/>
</dbReference>
<organism evidence="7 8">
    <name type="scientific">Melghirimyces profundicolus</name>
    <dbReference type="NCBI Taxonomy" id="1242148"/>
    <lineage>
        <taxon>Bacteria</taxon>
        <taxon>Bacillati</taxon>
        <taxon>Bacillota</taxon>
        <taxon>Bacilli</taxon>
        <taxon>Bacillales</taxon>
        <taxon>Thermoactinomycetaceae</taxon>
        <taxon>Melghirimyces</taxon>
    </lineage>
</organism>
<dbReference type="InterPro" id="IPR013249">
    <property type="entry name" value="RNA_pol_sigma70_r4_t2"/>
</dbReference>
<comment type="caution">
    <text evidence="7">The sequence shown here is derived from an EMBL/GenBank/DDBJ whole genome shotgun (WGS) entry which is preliminary data.</text>
</comment>
<comment type="similarity">
    <text evidence="1">Belongs to the sigma-70 factor family. ECF subfamily.</text>
</comment>
<dbReference type="AlphaFoldDB" id="A0A2T6C958"/>
<proteinExistence type="inferred from homology"/>
<dbReference type="PANTHER" id="PTHR43133:SF51">
    <property type="entry name" value="RNA POLYMERASE SIGMA FACTOR"/>
    <property type="match status" value="1"/>
</dbReference>
<dbReference type="SUPFAM" id="SSF88659">
    <property type="entry name" value="Sigma3 and sigma4 domains of RNA polymerase sigma factors"/>
    <property type="match status" value="1"/>
</dbReference>
<dbReference type="Gene3D" id="1.10.1740.10">
    <property type="match status" value="1"/>
</dbReference>
<dbReference type="InterPro" id="IPR013324">
    <property type="entry name" value="RNA_pol_sigma_r3/r4-like"/>
</dbReference>
<evidence type="ECO:0000256" key="2">
    <source>
        <dbReference type="ARBA" id="ARBA00023015"/>
    </source>
</evidence>
<dbReference type="EMBL" id="QBKR01000001">
    <property type="protein sequence ID" value="PTX64831.1"/>
    <property type="molecule type" value="Genomic_DNA"/>
</dbReference>
<dbReference type="Pfam" id="PF08281">
    <property type="entry name" value="Sigma70_r4_2"/>
    <property type="match status" value="1"/>
</dbReference>
<dbReference type="PANTHER" id="PTHR43133">
    <property type="entry name" value="RNA POLYMERASE ECF-TYPE SIGMA FACTO"/>
    <property type="match status" value="1"/>
</dbReference>
<evidence type="ECO:0000259" key="5">
    <source>
        <dbReference type="Pfam" id="PF04542"/>
    </source>
</evidence>
<dbReference type="InterPro" id="IPR036388">
    <property type="entry name" value="WH-like_DNA-bd_sf"/>
</dbReference>
<dbReference type="GO" id="GO:0003677">
    <property type="term" value="F:DNA binding"/>
    <property type="evidence" value="ECO:0007669"/>
    <property type="project" value="InterPro"/>
</dbReference>
<evidence type="ECO:0000256" key="1">
    <source>
        <dbReference type="ARBA" id="ARBA00010641"/>
    </source>
</evidence>
<evidence type="ECO:0000256" key="4">
    <source>
        <dbReference type="ARBA" id="ARBA00023163"/>
    </source>
</evidence>
<dbReference type="InterPro" id="IPR013325">
    <property type="entry name" value="RNA_pol_sigma_r2"/>
</dbReference>
<dbReference type="SUPFAM" id="SSF88946">
    <property type="entry name" value="Sigma2 domain of RNA polymerase sigma factors"/>
    <property type="match status" value="1"/>
</dbReference>
<dbReference type="InterPro" id="IPR039425">
    <property type="entry name" value="RNA_pol_sigma-70-like"/>
</dbReference>
<dbReference type="CDD" id="cd06171">
    <property type="entry name" value="Sigma70_r4"/>
    <property type="match status" value="1"/>
</dbReference>
<feature type="domain" description="RNA polymerase sigma-70 region 2" evidence="5">
    <location>
        <begin position="22"/>
        <end position="87"/>
    </location>
</feature>
<dbReference type="Pfam" id="PF04542">
    <property type="entry name" value="Sigma70_r2"/>
    <property type="match status" value="1"/>
</dbReference>
<accession>A0A2T6C958</accession>
<dbReference type="Gene3D" id="1.10.10.10">
    <property type="entry name" value="Winged helix-like DNA-binding domain superfamily/Winged helix DNA-binding domain"/>
    <property type="match status" value="1"/>
</dbReference>
<dbReference type="GO" id="GO:0016987">
    <property type="term" value="F:sigma factor activity"/>
    <property type="evidence" value="ECO:0007669"/>
    <property type="project" value="UniProtKB-KW"/>
</dbReference>
<protein>
    <submittedName>
        <fullName evidence="7">RNA polymerase sigma-70 factor (ECF subfamily)</fullName>
    </submittedName>
</protein>
<sequence>MIDGDEVRRAREGDREALVRLLRKLEGPVYRTARYMLGDEQDAMDAAQEALVRIYRNLSGYRMEAKVETWAQRIALRTSIDFLRKRKPTLPLEEGWEPHRVGKGSPVEWSGVAFDVQEAILRLPEPQRTAVILRYQQDFTYEEVAETMEMPLNTVKSHLFRGRKKLQSWLADYQEGGVLP</sequence>
<evidence type="ECO:0000256" key="3">
    <source>
        <dbReference type="ARBA" id="ARBA00023082"/>
    </source>
</evidence>
<reference evidence="7 8" key="1">
    <citation type="submission" date="2018-04" db="EMBL/GenBank/DDBJ databases">
        <title>Genomic Encyclopedia of Archaeal and Bacterial Type Strains, Phase II (KMG-II): from individual species to whole genera.</title>
        <authorList>
            <person name="Goeker M."/>
        </authorList>
    </citation>
    <scope>NUCLEOTIDE SEQUENCE [LARGE SCALE GENOMIC DNA]</scope>
    <source>
        <strain evidence="7 8">DSM 45787</strain>
    </source>
</reference>
<dbReference type="InterPro" id="IPR007627">
    <property type="entry name" value="RNA_pol_sigma70_r2"/>
</dbReference>
<keyword evidence="4" id="KW-0804">Transcription</keyword>